<evidence type="ECO:0000256" key="1">
    <source>
        <dbReference type="PROSITE-ProRule" id="PRU00047"/>
    </source>
</evidence>
<dbReference type="EMBL" id="BKCJ010125240">
    <property type="protein sequence ID" value="GEX71291.1"/>
    <property type="molecule type" value="Genomic_DNA"/>
</dbReference>
<dbReference type="InterPro" id="IPR001878">
    <property type="entry name" value="Znf_CCHC"/>
</dbReference>
<keyword evidence="2" id="KW-0175">Coiled coil</keyword>
<dbReference type="SUPFAM" id="SSF57756">
    <property type="entry name" value="Retrovirus zinc finger-like domains"/>
    <property type="match status" value="1"/>
</dbReference>
<organism evidence="5">
    <name type="scientific">Tanacetum cinerariifolium</name>
    <name type="common">Dalmatian daisy</name>
    <name type="synonym">Chrysanthemum cinerariifolium</name>
    <dbReference type="NCBI Taxonomy" id="118510"/>
    <lineage>
        <taxon>Eukaryota</taxon>
        <taxon>Viridiplantae</taxon>
        <taxon>Streptophyta</taxon>
        <taxon>Embryophyta</taxon>
        <taxon>Tracheophyta</taxon>
        <taxon>Spermatophyta</taxon>
        <taxon>Magnoliopsida</taxon>
        <taxon>eudicotyledons</taxon>
        <taxon>Gunneridae</taxon>
        <taxon>Pentapetalae</taxon>
        <taxon>asterids</taxon>
        <taxon>campanulids</taxon>
        <taxon>Asterales</taxon>
        <taxon>Asteraceae</taxon>
        <taxon>Asteroideae</taxon>
        <taxon>Anthemideae</taxon>
        <taxon>Anthemidinae</taxon>
        <taxon>Tanacetum</taxon>
    </lineage>
</organism>
<name>A0A699HDM1_TANCI</name>
<accession>A0A699HDM1</accession>
<dbReference type="SMART" id="SM00343">
    <property type="entry name" value="ZnF_C2HC"/>
    <property type="match status" value="1"/>
</dbReference>
<feature type="domain" description="CCHC-type" evidence="4">
    <location>
        <begin position="237"/>
        <end position="253"/>
    </location>
</feature>
<dbReference type="GO" id="GO:0008270">
    <property type="term" value="F:zinc ion binding"/>
    <property type="evidence" value="ECO:0007669"/>
    <property type="project" value="UniProtKB-KW"/>
</dbReference>
<proteinExistence type="predicted"/>
<sequence>MDSIIPLGQKNTLLSTLLSGADNRPPMLDKDLYDSWKSKIELYMQNRENRRTILESIENDPLIWPTIEENRSCQGSMGKSSTANPRAIQVNTKFLNSLPPKWSKFMTDSPNYGSIPPTQHYSTTYPSTPLAISYPSTPYPNAYSSTIHQEASLEPPFVPQIDYTAFIVKQQTHLVEFPQIDSGLAVPVFKQGDDPIDAINKMMSFLSTVVTSHFPSTNNQLRNSSNPRQQATIHDGRCFNCQGEGHMARQCPKPKRERDATWFRDKVLLVEAQRNDTVLNEEELEFLADLGNVEGLVTQSVITHNAAYQADDLDAYDSDCDELSTAKAVIMANLSSYSSDVLSEVPYSDNTHNDMLNQSVQEMPYSEQTHLVNYPKNETTSDSNIIPYSQYLLEKQNAVVQDTSSSAQQDAMILSVFEQLLNQVTNCNKVNEDNLIANETLSAELERYKEQKNESLTKTFNVFKNESKKKKAKNINNEIALEKKVKELDNIVHKMGQSAQIVHMLTKPQVFYDNNLKQAFGFQNPFYLKKAQQIRPMIYDGSVIAKETNVISIADSEETLMLEEENFSKRFVLPKELSDEQAFRLQTSHPNTDQSASSPVKMEAPRDLPKVILINTSLKKLKYHLGQFDNVVKKQITPDALKEGEWGIKNDSRNLKGKEIVDNVVQVSNATTIAPGIYKLDPIILAPKVKNNREAHEYYLKNTMEQAAILRELLGYVRDTCLDIHKPSEKLVTVTPINKKKTVRFIDTVISSDNIHKVTNRPLLSSIGVNPFTSASRSKPSGNTKIDRILRTLSSNEKNKVEVQSRKVKSSLNKRNSDSKYV</sequence>
<evidence type="ECO:0000313" key="5">
    <source>
        <dbReference type="EMBL" id="GEX71291.1"/>
    </source>
</evidence>
<keyword evidence="1" id="KW-0862">Zinc</keyword>
<dbReference type="AlphaFoldDB" id="A0A699HDM1"/>
<dbReference type="Pfam" id="PF00098">
    <property type="entry name" value="zf-CCHC"/>
    <property type="match status" value="1"/>
</dbReference>
<feature type="coiled-coil region" evidence="2">
    <location>
        <begin position="431"/>
        <end position="458"/>
    </location>
</feature>
<dbReference type="Gene3D" id="4.10.60.10">
    <property type="entry name" value="Zinc finger, CCHC-type"/>
    <property type="match status" value="1"/>
</dbReference>
<evidence type="ECO:0000256" key="3">
    <source>
        <dbReference type="SAM" id="MobiDB-lite"/>
    </source>
</evidence>
<feature type="region of interest" description="Disordered" evidence="3">
    <location>
        <begin position="797"/>
        <end position="822"/>
    </location>
</feature>
<protein>
    <recommendedName>
        <fullName evidence="4">CCHC-type domain-containing protein</fullName>
    </recommendedName>
</protein>
<dbReference type="InterPro" id="IPR036875">
    <property type="entry name" value="Znf_CCHC_sf"/>
</dbReference>
<gene>
    <name evidence="5" type="ORF">Tci_343266</name>
</gene>
<dbReference type="GO" id="GO:0003676">
    <property type="term" value="F:nucleic acid binding"/>
    <property type="evidence" value="ECO:0007669"/>
    <property type="project" value="InterPro"/>
</dbReference>
<comment type="caution">
    <text evidence="5">The sequence shown here is derived from an EMBL/GenBank/DDBJ whole genome shotgun (WGS) entry which is preliminary data.</text>
</comment>
<feature type="non-terminal residue" evidence="5">
    <location>
        <position position="822"/>
    </location>
</feature>
<evidence type="ECO:0000256" key="2">
    <source>
        <dbReference type="SAM" id="Coils"/>
    </source>
</evidence>
<keyword evidence="1" id="KW-0863">Zinc-finger</keyword>
<reference evidence="5" key="1">
    <citation type="journal article" date="2019" name="Sci. Rep.">
        <title>Draft genome of Tanacetum cinerariifolium, the natural source of mosquito coil.</title>
        <authorList>
            <person name="Yamashiro T."/>
            <person name="Shiraishi A."/>
            <person name="Satake H."/>
            <person name="Nakayama K."/>
        </authorList>
    </citation>
    <scope>NUCLEOTIDE SEQUENCE</scope>
</reference>
<dbReference type="PROSITE" id="PS50158">
    <property type="entry name" value="ZF_CCHC"/>
    <property type="match status" value="1"/>
</dbReference>
<keyword evidence="1" id="KW-0479">Metal-binding</keyword>
<evidence type="ECO:0000259" key="4">
    <source>
        <dbReference type="PROSITE" id="PS50158"/>
    </source>
</evidence>